<evidence type="ECO:0000256" key="3">
    <source>
        <dbReference type="ARBA" id="ARBA00022676"/>
    </source>
</evidence>
<keyword evidence="3" id="KW-0328">Glycosyltransferase</keyword>
<evidence type="ECO:0000256" key="8">
    <source>
        <dbReference type="SAM" id="Phobius"/>
    </source>
</evidence>
<feature type="transmembrane region" description="Helical" evidence="8">
    <location>
        <begin position="311"/>
        <end position="329"/>
    </location>
</feature>
<dbReference type="InterPro" id="IPR038731">
    <property type="entry name" value="RgtA/B/C-like"/>
</dbReference>
<gene>
    <name evidence="10" type="ORF">A3D59_01050</name>
</gene>
<dbReference type="GO" id="GO:0016763">
    <property type="term" value="F:pentosyltransferase activity"/>
    <property type="evidence" value="ECO:0007669"/>
    <property type="project" value="TreeGrafter"/>
</dbReference>
<feature type="domain" description="Glycosyltransferase RgtA/B/C/D-like" evidence="9">
    <location>
        <begin position="70"/>
        <end position="224"/>
    </location>
</feature>
<feature type="transmembrane region" description="Helical" evidence="8">
    <location>
        <begin position="69"/>
        <end position="88"/>
    </location>
</feature>
<evidence type="ECO:0000256" key="2">
    <source>
        <dbReference type="ARBA" id="ARBA00022475"/>
    </source>
</evidence>
<comment type="caution">
    <text evidence="10">The sequence shown here is derived from an EMBL/GenBank/DDBJ whole genome shotgun (WGS) entry which is preliminary data.</text>
</comment>
<evidence type="ECO:0000256" key="7">
    <source>
        <dbReference type="ARBA" id="ARBA00023136"/>
    </source>
</evidence>
<evidence type="ECO:0000256" key="6">
    <source>
        <dbReference type="ARBA" id="ARBA00022989"/>
    </source>
</evidence>
<feature type="transmembrane region" description="Helical" evidence="8">
    <location>
        <begin position="140"/>
        <end position="159"/>
    </location>
</feature>
<keyword evidence="2" id="KW-1003">Cell membrane</keyword>
<dbReference type="Pfam" id="PF13231">
    <property type="entry name" value="PMT_2"/>
    <property type="match status" value="1"/>
</dbReference>
<keyword evidence="6 8" id="KW-1133">Transmembrane helix</keyword>
<proteinExistence type="predicted"/>
<feature type="transmembrane region" description="Helical" evidence="8">
    <location>
        <begin position="215"/>
        <end position="232"/>
    </location>
</feature>
<evidence type="ECO:0000313" key="10">
    <source>
        <dbReference type="EMBL" id="OHA68752.1"/>
    </source>
</evidence>
<dbReference type="PANTHER" id="PTHR33908">
    <property type="entry name" value="MANNOSYLTRANSFERASE YKCB-RELATED"/>
    <property type="match status" value="1"/>
</dbReference>
<evidence type="ECO:0000313" key="11">
    <source>
        <dbReference type="Proteomes" id="UP000179258"/>
    </source>
</evidence>
<keyword evidence="4" id="KW-0808">Transferase</keyword>
<dbReference type="AlphaFoldDB" id="A0A1G2R913"/>
<evidence type="ECO:0000256" key="4">
    <source>
        <dbReference type="ARBA" id="ARBA00022679"/>
    </source>
</evidence>
<dbReference type="PANTHER" id="PTHR33908:SF11">
    <property type="entry name" value="MEMBRANE PROTEIN"/>
    <property type="match status" value="1"/>
</dbReference>
<comment type="subcellular location">
    <subcellularLocation>
        <location evidence="1">Cell membrane</location>
        <topology evidence="1">Multi-pass membrane protein</topology>
    </subcellularLocation>
</comment>
<reference evidence="10 11" key="1">
    <citation type="journal article" date="2016" name="Nat. Commun.">
        <title>Thousands of microbial genomes shed light on interconnected biogeochemical processes in an aquifer system.</title>
        <authorList>
            <person name="Anantharaman K."/>
            <person name="Brown C.T."/>
            <person name="Hug L.A."/>
            <person name="Sharon I."/>
            <person name="Castelle C.J."/>
            <person name="Probst A.J."/>
            <person name="Thomas B.C."/>
            <person name="Singh A."/>
            <person name="Wilkins M.J."/>
            <person name="Karaoz U."/>
            <person name="Brodie E.L."/>
            <person name="Williams K.H."/>
            <person name="Hubbard S.S."/>
            <person name="Banfield J.F."/>
        </authorList>
    </citation>
    <scope>NUCLEOTIDE SEQUENCE [LARGE SCALE GENOMIC DNA]</scope>
</reference>
<dbReference type="Proteomes" id="UP000179258">
    <property type="component" value="Unassembled WGS sequence"/>
</dbReference>
<feature type="transmembrane region" description="Helical" evidence="8">
    <location>
        <begin position="116"/>
        <end position="133"/>
    </location>
</feature>
<sequence>MKRILLIAAIFLLALALRTVNLGDHPPGLTWDEAGLGYNAYSILKTGRDEHGVFMPLIFKSFGDYKPGIYVYLTVPSIAVFGLTEFAVRFPSALFGALAVIGIYLFTNLLFPGKKIGYLAALFLAVMPWHLHFSRGGWEVNVFASLLLFAAYFLLLSLSNKRVSPLISLSLFALTIFTYQAAKLLSPLVFLTVIAANFNLAKEKLRSVFQNERKLLPLYFLIAIIVGIYFFQTATSSAGNRVARLSIFGYRPTPSAELIRTDNGNLFSVGLFHSQVDLTLRAIASRYLYHFSPELLFFENSTPREALPKMGLLYLFDALWLLFGVVFLIREKNWRASAILLGLLLFAPLGASLTLSEFSVVRAFFLTVPLAILAALGCYYLFSRHRLFFLLLLALYLHNVYLGLDLYFRHAKQFLAPSFNYGYKQAIDRIKTYPAEKVIMTDVYGQPYIYYLFYTKYDPVKYQANNNFIDGGVDVGFVPSVDNLEFHQFGTGDINTSKDTLFIGTTGNIPDAFNVRQDNIESYDQINLPDDLTPVFRIVKTKP</sequence>
<evidence type="ECO:0000256" key="1">
    <source>
        <dbReference type="ARBA" id="ARBA00004651"/>
    </source>
</evidence>
<dbReference type="GO" id="GO:0009103">
    <property type="term" value="P:lipopolysaccharide biosynthetic process"/>
    <property type="evidence" value="ECO:0007669"/>
    <property type="project" value="UniProtKB-ARBA"/>
</dbReference>
<name>A0A1G2R913_9BACT</name>
<feature type="transmembrane region" description="Helical" evidence="8">
    <location>
        <begin position="361"/>
        <end position="382"/>
    </location>
</feature>
<dbReference type="InterPro" id="IPR050297">
    <property type="entry name" value="LipidA_mod_glycosyltrf_83"/>
</dbReference>
<dbReference type="EMBL" id="MHTX01000008">
    <property type="protein sequence ID" value="OHA68752.1"/>
    <property type="molecule type" value="Genomic_DNA"/>
</dbReference>
<feature type="transmembrane region" description="Helical" evidence="8">
    <location>
        <begin position="387"/>
        <end position="408"/>
    </location>
</feature>
<feature type="transmembrane region" description="Helical" evidence="8">
    <location>
        <begin position="336"/>
        <end position="355"/>
    </location>
</feature>
<feature type="transmembrane region" description="Helical" evidence="8">
    <location>
        <begin position="93"/>
        <end position="110"/>
    </location>
</feature>
<protein>
    <recommendedName>
        <fullName evidence="9">Glycosyltransferase RgtA/B/C/D-like domain-containing protein</fullName>
    </recommendedName>
</protein>
<feature type="transmembrane region" description="Helical" evidence="8">
    <location>
        <begin position="171"/>
        <end position="194"/>
    </location>
</feature>
<organism evidence="10 11">
    <name type="scientific">Candidatus Wildermuthbacteria bacterium RIFCSPHIGHO2_02_FULL_47_17</name>
    <dbReference type="NCBI Taxonomy" id="1802452"/>
    <lineage>
        <taxon>Bacteria</taxon>
        <taxon>Candidatus Wildermuthiibacteriota</taxon>
    </lineage>
</organism>
<evidence type="ECO:0000256" key="5">
    <source>
        <dbReference type="ARBA" id="ARBA00022692"/>
    </source>
</evidence>
<accession>A0A1G2R913</accession>
<keyword evidence="7 8" id="KW-0472">Membrane</keyword>
<dbReference type="GO" id="GO:0005886">
    <property type="term" value="C:plasma membrane"/>
    <property type="evidence" value="ECO:0007669"/>
    <property type="project" value="UniProtKB-SubCell"/>
</dbReference>
<evidence type="ECO:0000259" key="9">
    <source>
        <dbReference type="Pfam" id="PF13231"/>
    </source>
</evidence>
<keyword evidence="5 8" id="KW-0812">Transmembrane</keyword>